<dbReference type="SMART" id="SM00849">
    <property type="entry name" value="Lactamase_B"/>
    <property type="match status" value="1"/>
</dbReference>
<evidence type="ECO:0000313" key="5">
    <source>
        <dbReference type="Proteomes" id="UP000318733"/>
    </source>
</evidence>
<evidence type="ECO:0000256" key="2">
    <source>
        <dbReference type="HAMAP-Rule" id="MF_00457"/>
    </source>
</evidence>
<dbReference type="InterPro" id="IPR001279">
    <property type="entry name" value="Metallo-B-lactamas"/>
</dbReference>
<evidence type="ECO:0000256" key="1">
    <source>
        <dbReference type="ARBA" id="ARBA00022801"/>
    </source>
</evidence>
<accession>A0A556MVB3</accession>
<feature type="domain" description="Metallo-beta-lactamase" evidence="3">
    <location>
        <begin position="7"/>
        <end position="188"/>
    </location>
</feature>
<protein>
    <recommendedName>
        <fullName evidence="2">UPF0173 metal-dependent hydrolase FO440_06350</fullName>
    </recommendedName>
</protein>
<dbReference type="PANTHER" id="PTHR43546:SF3">
    <property type="entry name" value="UPF0173 METAL-DEPENDENT HYDROLASE MJ1163"/>
    <property type="match status" value="1"/>
</dbReference>
<comment type="similarity">
    <text evidence="2">Belongs to the UPF0173 family.</text>
</comment>
<dbReference type="Pfam" id="PF12706">
    <property type="entry name" value="Lactamase_B_2"/>
    <property type="match status" value="1"/>
</dbReference>
<comment type="caution">
    <text evidence="4">The sequence shown here is derived from an EMBL/GenBank/DDBJ whole genome shotgun (WGS) entry which is preliminary data.</text>
</comment>
<dbReference type="InterPro" id="IPR050114">
    <property type="entry name" value="UPF0173_UPF0282_UlaG_hydrolase"/>
</dbReference>
<evidence type="ECO:0000259" key="3">
    <source>
        <dbReference type="SMART" id="SM00849"/>
    </source>
</evidence>
<gene>
    <name evidence="4" type="ORF">FO440_06350</name>
</gene>
<dbReference type="SUPFAM" id="SSF56281">
    <property type="entry name" value="Metallo-hydrolase/oxidoreductase"/>
    <property type="match status" value="1"/>
</dbReference>
<dbReference type="PANTHER" id="PTHR43546">
    <property type="entry name" value="UPF0173 METAL-DEPENDENT HYDROLASE MJ1163-RELATED"/>
    <property type="match status" value="1"/>
</dbReference>
<dbReference type="InterPro" id="IPR036866">
    <property type="entry name" value="RibonucZ/Hydroxyglut_hydro"/>
</dbReference>
<dbReference type="GO" id="GO:0016787">
    <property type="term" value="F:hydrolase activity"/>
    <property type="evidence" value="ECO:0007669"/>
    <property type="project" value="UniProtKB-UniRule"/>
</dbReference>
<keyword evidence="1 2" id="KW-0378">Hydrolase</keyword>
<keyword evidence="5" id="KW-1185">Reference proteome</keyword>
<reference evidence="4 5" key="1">
    <citation type="submission" date="2019-07" db="EMBL/GenBank/DDBJ databases">
        <authorList>
            <person name="Huq M.A."/>
        </authorList>
    </citation>
    <scope>NUCLEOTIDE SEQUENCE [LARGE SCALE GENOMIC DNA]</scope>
    <source>
        <strain evidence="4 5">MAH-19</strain>
    </source>
</reference>
<dbReference type="OrthoDB" id="9789133at2"/>
<dbReference type="EMBL" id="VLPK01000001">
    <property type="protein sequence ID" value="TSJ43805.1"/>
    <property type="molecule type" value="Genomic_DNA"/>
</dbReference>
<proteinExistence type="inferred from homology"/>
<dbReference type="NCBIfam" id="NF001911">
    <property type="entry name" value="PRK00685.1"/>
    <property type="match status" value="1"/>
</dbReference>
<dbReference type="Proteomes" id="UP000318733">
    <property type="component" value="Unassembled WGS sequence"/>
</dbReference>
<dbReference type="Gene3D" id="3.60.15.10">
    <property type="entry name" value="Ribonuclease Z/Hydroxyacylglutathione hydrolase-like"/>
    <property type="match status" value="1"/>
</dbReference>
<dbReference type="InterPro" id="IPR022877">
    <property type="entry name" value="UPF0173"/>
</dbReference>
<name>A0A556MVB3_9SPHI</name>
<dbReference type="RefSeq" id="WP_144247370.1">
    <property type="nucleotide sequence ID" value="NZ_VLPK01000001.1"/>
</dbReference>
<dbReference type="HAMAP" id="MF_00457">
    <property type="entry name" value="UPF0173"/>
    <property type="match status" value="1"/>
</dbReference>
<dbReference type="AlphaFoldDB" id="A0A556MVB3"/>
<evidence type="ECO:0000313" key="4">
    <source>
        <dbReference type="EMBL" id="TSJ43805.1"/>
    </source>
</evidence>
<organism evidence="4 5">
    <name type="scientific">Mucilaginibacter corticis</name>
    <dbReference type="NCBI Taxonomy" id="2597670"/>
    <lineage>
        <taxon>Bacteria</taxon>
        <taxon>Pseudomonadati</taxon>
        <taxon>Bacteroidota</taxon>
        <taxon>Sphingobacteriia</taxon>
        <taxon>Sphingobacteriales</taxon>
        <taxon>Sphingobacteriaceae</taxon>
        <taxon>Mucilaginibacter</taxon>
    </lineage>
</organism>
<sequence length="224" mass="24397">MKTTYYGQSTIIIETEGKKLLFDPFITPNPAAKDIDIHSLKPDYILVSHGHGDHVADLIEIQKSCGAKVICIAEIANWLGNKGIEAHGMNIGGGFNFDFGRVKMVNAVHSSTLPDGSAGGNPAGFVIYAEGKKIYYAGDTALTYDMKLLEDENLDWAFLPIGDNYTMGVDDAIKATNFINCKNVIGVHYDTFPVIAIDKEEAREKFIKAGINIKLPAIGEEISL</sequence>